<evidence type="ECO:0000313" key="2">
    <source>
        <dbReference type="EMBL" id="KAG2497316.1"/>
    </source>
</evidence>
<feature type="non-terminal residue" evidence="2">
    <location>
        <position position="188"/>
    </location>
</feature>
<comment type="caution">
    <text evidence="2">The sequence shown here is derived from an EMBL/GenBank/DDBJ whole genome shotgun (WGS) entry which is preliminary data.</text>
</comment>
<dbReference type="Proteomes" id="UP000612055">
    <property type="component" value="Unassembled WGS sequence"/>
</dbReference>
<proteinExistence type="predicted"/>
<sequence>AFPVIARASPQAPAAKAPAPPSAAAAGSSGSGSSGPVAGTGEFNVEPIGPSTGSPGFIIPGRAASIRRNTGYRSSAGGVDMEAIRKAAQQAAESQKKMVGKGDVTDEAAVWLNEAKKKLVEAKKVERDAELAAFKRPGPGLGLAGPAGPGGKGASAGGKGTSAADDAKRTALREALAAKMKQSIIGSG</sequence>
<feature type="region of interest" description="Disordered" evidence="1">
    <location>
        <begin position="1"/>
        <end position="57"/>
    </location>
</feature>
<protein>
    <submittedName>
        <fullName evidence="2">Uncharacterized protein</fullName>
    </submittedName>
</protein>
<reference evidence="2" key="1">
    <citation type="journal article" date="2020" name="bioRxiv">
        <title>Comparative genomics of Chlamydomonas.</title>
        <authorList>
            <person name="Craig R.J."/>
            <person name="Hasan A.R."/>
            <person name="Ness R.W."/>
            <person name="Keightley P.D."/>
        </authorList>
    </citation>
    <scope>NUCLEOTIDE SEQUENCE</scope>
    <source>
        <strain evidence="2">CCAP 11/70</strain>
    </source>
</reference>
<accession>A0A835YAM8</accession>
<gene>
    <name evidence="2" type="ORF">HYH03_004899</name>
</gene>
<feature type="compositionally biased region" description="Gly residues" evidence="1">
    <location>
        <begin position="139"/>
        <end position="160"/>
    </location>
</feature>
<name>A0A835YAM8_9CHLO</name>
<feature type="region of interest" description="Disordered" evidence="1">
    <location>
        <begin position="135"/>
        <end position="168"/>
    </location>
</feature>
<keyword evidence="3" id="KW-1185">Reference proteome</keyword>
<dbReference type="EMBL" id="JAEHOE010000015">
    <property type="protein sequence ID" value="KAG2497316.1"/>
    <property type="molecule type" value="Genomic_DNA"/>
</dbReference>
<evidence type="ECO:0000313" key="3">
    <source>
        <dbReference type="Proteomes" id="UP000612055"/>
    </source>
</evidence>
<dbReference type="AlphaFoldDB" id="A0A835YAM8"/>
<evidence type="ECO:0000256" key="1">
    <source>
        <dbReference type="SAM" id="MobiDB-lite"/>
    </source>
</evidence>
<feature type="compositionally biased region" description="Low complexity" evidence="1">
    <location>
        <begin position="1"/>
        <end position="28"/>
    </location>
</feature>
<organism evidence="2 3">
    <name type="scientific">Edaphochlamys debaryana</name>
    <dbReference type="NCBI Taxonomy" id="47281"/>
    <lineage>
        <taxon>Eukaryota</taxon>
        <taxon>Viridiplantae</taxon>
        <taxon>Chlorophyta</taxon>
        <taxon>core chlorophytes</taxon>
        <taxon>Chlorophyceae</taxon>
        <taxon>CS clade</taxon>
        <taxon>Chlamydomonadales</taxon>
        <taxon>Chlamydomonadales incertae sedis</taxon>
        <taxon>Edaphochlamys</taxon>
    </lineage>
</organism>